<protein>
    <submittedName>
        <fullName evidence="1">Uncharacterized protein</fullName>
    </submittedName>
</protein>
<proteinExistence type="predicted"/>
<evidence type="ECO:0000313" key="1">
    <source>
        <dbReference type="EMBL" id="RZC75131.1"/>
    </source>
</evidence>
<gene>
    <name evidence="1" type="ORF">C5167_050617</name>
</gene>
<dbReference type="AlphaFoldDB" id="A0A4Y7KSP2"/>
<name>A0A4Y7KSP2_PAPSO</name>
<accession>A0A4Y7KSP2</accession>
<evidence type="ECO:0000313" key="2">
    <source>
        <dbReference type="Proteomes" id="UP000316621"/>
    </source>
</evidence>
<reference evidence="1 2" key="1">
    <citation type="journal article" date="2018" name="Science">
        <title>The opium poppy genome and morphinan production.</title>
        <authorList>
            <person name="Guo L."/>
            <person name="Winzer T."/>
            <person name="Yang X."/>
            <person name="Li Y."/>
            <person name="Ning Z."/>
            <person name="He Z."/>
            <person name="Teodor R."/>
            <person name="Lu Y."/>
            <person name="Bowser T.A."/>
            <person name="Graham I.A."/>
            <person name="Ye K."/>
        </authorList>
    </citation>
    <scope>NUCLEOTIDE SEQUENCE [LARGE SCALE GENOMIC DNA]</scope>
    <source>
        <strain evidence="2">cv. HN1</strain>
        <tissue evidence="1">Leaves</tissue>
    </source>
</reference>
<organism evidence="1 2">
    <name type="scientific">Papaver somniferum</name>
    <name type="common">Opium poppy</name>
    <dbReference type="NCBI Taxonomy" id="3469"/>
    <lineage>
        <taxon>Eukaryota</taxon>
        <taxon>Viridiplantae</taxon>
        <taxon>Streptophyta</taxon>
        <taxon>Embryophyta</taxon>
        <taxon>Tracheophyta</taxon>
        <taxon>Spermatophyta</taxon>
        <taxon>Magnoliopsida</taxon>
        <taxon>Ranunculales</taxon>
        <taxon>Papaveraceae</taxon>
        <taxon>Papaveroideae</taxon>
        <taxon>Papaver</taxon>
    </lineage>
</organism>
<sequence length="51" mass="5872">MICVTFCQMLNFNWQHSLSTYGRERSKVMNILRYCSMYSAGGKLCISVVSN</sequence>
<dbReference type="EMBL" id="CM010722">
    <property type="protein sequence ID" value="RZC75131.1"/>
    <property type="molecule type" value="Genomic_DNA"/>
</dbReference>
<dbReference type="Gramene" id="RZC75131">
    <property type="protein sequence ID" value="RZC75131"/>
    <property type="gene ID" value="C5167_050617"/>
</dbReference>
<dbReference type="Proteomes" id="UP000316621">
    <property type="component" value="Chromosome 8"/>
</dbReference>
<keyword evidence="2" id="KW-1185">Reference proteome</keyword>